<dbReference type="PANTHER" id="PTHR30188">
    <property type="entry name" value="ABC TRANSPORTER PERMEASE PROTEIN-RELATED"/>
    <property type="match status" value="1"/>
</dbReference>
<comment type="caution">
    <text evidence="8">The sequence shown here is derived from an EMBL/GenBank/DDBJ whole genome shotgun (WGS) entry which is preliminary data.</text>
</comment>
<dbReference type="EMBL" id="QZKU01000027">
    <property type="protein sequence ID" value="RJP24980.1"/>
    <property type="molecule type" value="Genomic_DNA"/>
</dbReference>
<evidence type="ECO:0000313" key="8">
    <source>
        <dbReference type="EMBL" id="RJP24980.1"/>
    </source>
</evidence>
<evidence type="ECO:0000256" key="5">
    <source>
        <dbReference type="ARBA" id="ARBA00022989"/>
    </source>
</evidence>
<evidence type="ECO:0000256" key="4">
    <source>
        <dbReference type="ARBA" id="ARBA00022692"/>
    </source>
</evidence>
<keyword evidence="3" id="KW-0813">Transport</keyword>
<comment type="subcellular location">
    <subcellularLocation>
        <location evidence="1">Membrane</location>
        <topology evidence="1">Multi-pass membrane protein</topology>
    </subcellularLocation>
</comment>
<dbReference type="GO" id="GO:0043190">
    <property type="term" value="C:ATP-binding cassette (ABC) transporter complex"/>
    <property type="evidence" value="ECO:0007669"/>
    <property type="project" value="InterPro"/>
</dbReference>
<sequence>MRRFVEYLGSRLIDFFQTTGEILVLFFETLAHCRRIISSRASIFKQMAFIGVGTLPIALLMGFFIGMVLALQTAYQLLRFNLEGIIGAVVGLSLAKELAPVLTGYLVAGRVGAAITAEIGTMQVSEEIDALRVMGVDPVYYLSMPRLIAAVFMVPIIVIYVNMIGILGGALIATTYADLSWAEYFDNLFDSLTFEEIFRGLVKAMFFGGIVGIIGVFKGFKTTGGAEGVGRFTTQSVVLSFVLIVVFDYFLTRIF</sequence>
<dbReference type="GO" id="GO:0005548">
    <property type="term" value="F:phospholipid transporter activity"/>
    <property type="evidence" value="ECO:0007669"/>
    <property type="project" value="TreeGrafter"/>
</dbReference>
<comment type="caution">
    <text evidence="7">Lacks conserved residue(s) required for the propagation of feature annotation.</text>
</comment>
<dbReference type="InterPro" id="IPR030802">
    <property type="entry name" value="Permease_MalE"/>
</dbReference>
<comment type="similarity">
    <text evidence="2 7">Belongs to the MlaE permease family.</text>
</comment>
<evidence type="ECO:0000256" key="6">
    <source>
        <dbReference type="ARBA" id="ARBA00023136"/>
    </source>
</evidence>
<dbReference type="InterPro" id="IPR003453">
    <property type="entry name" value="ABC_MlaE_roteobac"/>
</dbReference>
<gene>
    <name evidence="8" type="ORF">C4520_03105</name>
</gene>
<feature type="transmembrane region" description="Helical" evidence="7">
    <location>
        <begin position="147"/>
        <end position="177"/>
    </location>
</feature>
<evidence type="ECO:0000256" key="3">
    <source>
        <dbReference type="ARBA" id="ARBA00022448"/>
    </source>
</evidence>
<evidence type="ECO:0000256" key="2">
    <source>
        <dbReference type="ARBA" id="ARBA00007556"/>
    </source>
</evidence>
<evidence type="ECO:0000313" key="9">
    <source>
        <dbReference type="Proteomes" id="UP000265882"/>
    </source>
</evidence>
<name>A0A3A4P6L8_ABYX5</name>
<organism evidence="8 9">
    <name type="scientific">Abyssobacteria bacterium (strain SURF_5)</name>
    <dbReference type="NCBI Taxonomy" id="2093360"/>
    <lineage>
        <taxon>Bacteria</taxon>
        <taxon>Pseudomonadati</taxon>
        <taxon>Candidatus Hydrogenedentota</taxon>
        <taxon>Candidatus Abyssobacteria</taxon>
    </lineage>
</organism>
<keyword evidence="5 7" id="KW-1133">Transmembrane helix</keyword>
<dbReference type="Pfam" id="PF02405">
    <property type="entry name" value="MlaE"/>
    <property type="match status" value="1"/>
</dbReference>
<evidence type="ECO:0000256" key="1">
    <source>
        <dbReference type="ARBA" id="ARBA00004141"/>
    </source>
</evidence>
<dbReference type="PANTHER" id="PTHR30188:SF4">
    <property type="entry name" value="PROTEIN TRIGALACTOSYLDIACYLGLYCEROL 1, CHLOROPLASTIC"/>
    <property type="match status" value="1"/>
</dbReference>
<keyword evidence="4 7" id="KW-0812">Transmembrane</keyword>
<accession>A0A3A4P6L8</accession>
<dbReference type="Proteomes" id="UP000265882">
    <property type="component" value="Unassembled WGS sequence"/>
</dbReference>
<evidence type="ECO:0000256" key="7">
    <source>
        <dbReference type="RuleBase" id="RU362044"/>
    </source>
</evidence>
<protein>
    <submittedName>
        <fullName evidence="8">ABC transporter permease</fullName>
    </submittedName>
</protein>
<dbReference type="NCBIfam" id="TIGR00056">
    <property type="entry name" value="MlaE family lipid ABC transporter permease subunit"/>
    <property type="match status" value="1"/>
</dbReference>
<feature type="transmembrane region" description="Helical" evidence="7">
    <location>
        <begin position="229"/>
        <end position="251"/>
    </location>
</feature>
<proteinExistence type="inferred from homology"/>
<reference evidence="8 9" key="1">
    <citation type="journal article" date="2017" name="ISME J.">
        <title>Energy and carbon metabolisms in a deep terrestrial subsurface fluid microbial community.</title>
        <authorList>
            <person name="Momper L."/>
            <person name="Jungbluth S.P."/>
            <person name="Lee M.D."/>
            <person name="Amend J.P."/>
        </authorList>
    </citation>
    <scope>NUCLEOTIDE SEQUENCE [LARGE SCALE GENOMIC DNA]</scope>
    <source>
        <strain evidence="8">SURF_5</strain>
    </source>
</reference>
<keyword evidence="6 7" id="KW-0472">Membrane</keyword>
<feature type="transmembrane region" description="Helical" evidence="7">
    <location>
        <begin position="48"/>
        <end position="71"/>
    </location>
</feature>
<feature type="transmembrane region" description="Helical" evidence="7">
    <location>
        <begin position="197"/>
        <end position="217"/>
    </location>
</feature>
<dbReference type="AlphaFoldDB" id="A0A3A4P6L8"/>